<gene>
    <name evidence="3" type="ORF">Q5Y73_10665</name>
</gene>
<protein>
    <submittedName>
        <fullName evidence="3">Amino acid racemase</fullName>
        <ecNumber evidence="3">5.1.1.-</ecNumber>
    </submittedName>
</protein>
<organism evidence="3 4">
    <name type="scientific">Chengkuizengella axinellae</name>
    <dbReference type="NCBI Taxonomy" id="3064388"/>
    <lineage>
        <taxon>Bacteria</taxon>
        <taxon>Bacillati</taxon>
        <taxon>Bacillota</taxon>
        <taxon>Bacilli</taxon>
        <taxon>Bacillales</taxon>
        <taxon>Paenibacillaceae</taxon>
        <taxon>Chengkuizengella</taxon>
    </lineage>
</organism>
<dbReference type="GO" id="GO:0016853">
    <property type="term" value="F:isomerase activity"/>
    <property type="evidence" value="ECO:0007669"/>
    <property type="project" value="UniProtKB-KW"/>
</dbReference>
<comment type="caution">
    <text evidence="3">The sequence shown here is derived from an EMBL/GenBank/DDBJ whole genome shotgun (WGS) entry which is preliminary data.</text>
</comment>
<dbReference type="EC" id="5.1.1.-" evidence="3"/>
<dbReference type="PANTHER" id="PTHR21198:SF7">
    <property type="entry name" value="ASPARTATE-GLUTAMATE RACEMASE FAMILY"/>
    <property type="match status" value="1"/>
</dbReference>
<dbReference type="NCBIfam" id="TIGR00035">
    <property type="entry name" value="asp_race"/>
    <property type="match status" value="1"/>
</dbReference>
<comment type="similarity">
    <text evidence="1">Belongs to the aspartate/glutamate racemases family.</text>
</comment>
<keyword evidence="4" id="KW-1185">Reference proteome</keyword>
<evidence type="ECO:0000313" key="4">
    <source>
        <dbReference type="Proteomes" id="UP001231941"/>
    </source>
</evidence>
<keyword evidence="2 3" id="KW-0413">Isomerase</keyword>
<dbReference type="SUPFAM" id="SSF53681">
    <property type="entry name" value="Aspartate/glutamate racemase"/>
    <property type="match status" value="2"/>
</dbReference>
<sequence>MSKTIGILGGMGPLATIDLYKKIVMNTPVQKDQDHLQIIIYNNPKIPSRMEALRPNGESPLPELIQSAVTLQNAGADFIVMPCHSAHYWIHEISSAIHIPFYNMIQTVIEYMDRYMVKKEGEKVLLLATETTIDSRMYQRSFHNNRIKLILPQRSTEQKNINKLILECKKGCMSNNKYLNDIGKIIERYELEGMNSIIGACTEIPLIFPFLKTSVELIDPTLLLAKKTIDIATKNL</sequence>
<dbReference type="RefSeq" id="WP_305991877.1">
    <property type="nucleotide sequence ID" value="NZ_JAVAMP010000003.1"/>
</dbReference>
<reference evidence="3 4" key="1">
    <citation type="submission" date="2023-08" db="EMBL/GenBank/DDBJ databases">
        <authorList>
            <person name="Park J.-S."/>
        </authorList>
    </citation>
    <scope>NUCLEOTIDE SEQUENCE [LARGE SCALE GENOMIC DNA]</scope>
    <source>
        <strain evidence="3 4">2205SS18-9</strain>
    </source>
</reference>
<name>A0ABT9IZD7_9BACL</name>
<proteinExistence type="inferred from homology"/>
<dbReference type="Pfam" id="PF01177">
    <property type="entry name" value="Asp_Glu_race"/>
    <property type="match status" value="1"/>
</dbReference>
<evidence type="ECO:0000313" key="3">
    <source>
        <dbReference type="EMBL" id="MDP5274573.1"/>
    </source>
</evidence>
<dbReference type="EMBL" id="JAVAMP010000003">
    <property type="protein sequence ID" value="MDP5274573.1"/>
    <property type="molecule type" value="Genomic_DNA"/>
</dbReference>
<accession>A0ABT9IZD7</accession>
<dbReference type="Proteomes" id="UP001231941">
    <property type="component" value="Unassembled WGS sequence"/>
</dbReference>
<dbReference type="PANTHER" id="PTHR21198">
    <property type="entry name" value="GLUTAMATE RACEMASE"/>
    <property type="match status" value="1"/>
</dbReference>
<evidence type="ECO:0000256" key="1">
    <source>
        <dbReference type="ARBA" id="ARBA00007847"/>
    </source>
</evidence>
<dbReference type="InterPro" id="IPR004380">
    <property type="entry name" value="Asp_race"/>
</dbReference>
<dbReference type="Gene3D" id="3.40.50.1860">
    <property type="match status" value="2"/>
</dbReference>
<dbReference type="InterPro" id="IPR001920">
    <property type="entry name" value="Asp/Glu_race"/>
</dbReference>
<evidence type="ECO:0000256" key="2">
    <source>
        <dbReference type="ARBA" id="ARBA00023235"/>
    </source>
</evidence>
<dbReference type="InterPro" id="IPR015942">
    <property type="entry name" value="Asp/Glu/hydantoin_racemase"/>
</dbReference>